<feature type="domain" description="C6" evidence="1">
    <location>
        <begin position="665"/>
        <end position="762"/>
    </location>
</feature>
<dbReference type="Pfam" id="PF01683">
    <property type="entry name" value="EB"/>
    <property type="match status" value="1"/>
</dbReference>
<dbReference type="SMART" id="SM00289">
    <property type="entry name" value="WR1"/>
    <property type="match status" value="3"/>
</dbReference>
<evidence type="ECO:0000259" key="1">
    <source>
        <dbReference type="SMART" id="SM01048"/>
    </source>
</evidence>
<keyword evidence="2" id="KW-1185">Reference proteome</keyword>
<evidence type="ECO:0000313" key="3">
    <source>
        <dbReference type="WBParaSite" id="Pan_g23872.t1"/>
    </source>
</evidence>
<dbReference type="SMART" id="SM01048">
    <property type="entry name" value="C6"/>
    <property type="match status" value="2"/>
</dbReference>
<protein>
    <submittedName>
        <fullName evidence="3">EB domain-containing protein</fullName>
    </submittedName>
</protein>
<reference evidence="3" key="2">
    <citation type="submission" date="2020-10" db="UniProtKB">
        <authorList>
            <consortium name="WormBaseParasite"/>
        </authorList>
    </citation>
    <scope>IDENTIFICATION</scope>
</reference>
<dbReference type="Proteomes" id="UP000492821">
    <property type="component" value="Unassembled WGS sequence"/>
</dbReference>
<organism evidence="2 3">
    <name type="scientific">Panagrellus redivivus</name>
    <name type="common">Microworm</name>
    <dbReference type="NCBI Taxonomy" id="6233"/>
    <lineage>
        <taxon>Eukaryota</taxon>
        <taxon>Metazoa</taxon>
        <taxon>Ecdysozoa</taxon>
        <taxon>Nematoda</taxon>
        <taxon>Chromadorea</taxon>
        <taxon>Rhabditida</taxon>
        <taxon>Tylenchina</taxon>
        <taxon>Panagrolaimomorpha</taxon>
        <taxon>Panagrolaimoidea</taxon>
        <taxon>Panagrolaimidae</taxon>
        <taxon>Panagrellus</taxon>
    </lineage>
</organism>
<name>A0A7E4VQ77_PANRE</name>
<reference evidence="2" key="1">
    <citation type="journal article" date="2013" name="Genetics">
        <title>The draft genome and transcriptome of Panagrellus redivivus are shaped by the harsh demands of a free-living lifestyle.</title>
        <authorList>
            <person name="Srinivasan J."/>
            <person name="Dillman A.R."/>
            <person name="Macchietto M.G."/>
            <person name="Heikkinen L."/>
            <person name="Lakso M."/>
            <person name="Fracchia K.M."/>
            <person name="Antoshechkin I."/>
            <person name="Mortazavi A."/>
            <person name="Wong G."/>
            <person name="Sternberg P.W."/>
        </authorList>
    </citation>
    <scope>NUCLEOTIDE SEQUENCE [LARGE SCALE GENOMIC DNA]</scope>
    <source>
        <strain evidence="2">MT8872</strain>
    </source>
</reference>
<dbReference type="InterPro" id="IPR006150">
    <property type="entry name" value="Cys_repeat_1"/>
</dbReference>
<proteinExistence type="predicted"/>
<feature type="domain" description="C6" evidence="1">
    <location>
        <begin position="545"/>
        <end position="641"/>
    </location>
</feature>
<accession>A0A7E4VQ77</accession>
<sequence length="786" mass="83139">MEATVYRGVHLGQSHCVHLLRGYCNAHIDASCLPSYIMTPPICKDYNDCKHLSKPDSYAKVQCIDKRCRIVLDCPHGFFAWQGGCLPFSTANQKCPAGSEQCIQGLLCVDGVCLGACAEGEILVNGACVTYGPPSCIDRDCSTEGCPLTHPVCTLHESTSSYSCCKRKAKSSRRNRHIDSVGSFGEKPTPVISSKLFKKTRPWVPASNVNAVIDIPKHNLAKSRKRPTPMSFVQVFRPLPVATAAPVVNVVNAPIVSVASLSCSTFGEVLIGSRCYARVQAGQACSYSAQCPSTTSTTGNSPYKCINAICQLDVTCSAGYFKYNNTCVKYSATGQTCSIGSGQCLTGSSCVSGTCYSGCQYNQLLIENVCVGYADYGCIQRSCETDSCPTAYPVCNFVRAQNAFVCCSEALENAMMCPGGIQPQLSFGSNIPVDCIAKTCARGYTCTHTLGGSSSRYICCPKSQSIGQVTPSPVNGYLTVCLKQSIRAGCTPVSNELCFCAYPGGRPGGTTVEPPLPTFTTGLPNVTTTTVATTTTVESTTEAACMTCGWNDIVLFNQTYIGEFPSVPDGIVTNSDGCAQMTVVCDASTEEGAIVYMWFNENLGGPSANSQAKVTATLECIDGSWTYTESGVTTVITRVSCDSSLDDSLTTTAPDTETTAAPSECADCTADVTLTPAADNTGGVLPTSSMETVDGCQQMTVTCTVTTGVYVYMSFNDNAPQGSTGGPTANFLPTVTATLACNGGSWYYTEGSQTDAISEVTCIQGTSYRKRITGRKGIPELTEEKS</sequence>
<dbReference type="InterPro" id="IPR006149">
    <property type="entry name" value="EB_dom"/>
</dbReference>
<evidence type="ECO:0000313" key="2">
    <source>
        <dbReference type="Proteomes" id="UP000492821"/>
    </source>
</evidence>
<dbReference type="InterPro" id="IPR002601">
    <property type="entry name" value="C6_domain"/>
</dbReference>
<dbReference type="WBParaSite" id="Pan_g23872.t1">
    <property type="protein sequence ID" value="Pan_g23872.t1"/>
    <property type="gene ID" value="Pan_g23872"/>
</dbReference>
<dbReference type="AlphaFoldDB" id="A0A7E4VQ77"/>